<evidence type="ECO:0000256" key="4">
    <source>
        <dbReference type="ARBA" id="ARBA00022475"/>
    </source>
</evidence>
<dbReference type="PROSITE" id="PS51202">
    <property type="entry name" value="RCK_C"/>
    <property type="match status" value="1"/>
</dbReference>
<comment type="subcellular location">
    <subcellularLocation>
        <location evidence="1">Cell membrane</location>
        <topology evidence="1">Multi-pass membrane protein</topology>
    </subcellularLocation>
</comment>
<dbReference type="Proteomes" id="UP001500782">
    <property type="component" value="Unassembled WGS sequence"/>
</dbReference>
<evidence type="ECO:0000313" key="11">
    <source>
        <dbReference type="EMBL" id="GAA0324146.1"/>
    </source>
</evidence>
<feature type="transmembrane region" description="Helical" evidence="9">
    <location>
        <begin position="238"/>
        <end position="256"/>
    </location>
</feature>
<dbReference type="Pfam" id="PF00999">
    <property type="entry name" value="Na_H_Exchanger"/>
    <property type="match status" value="1"/>
</dbReference>
<feature type="transmembrane region" description="Helical" evidence="9">
    <location>
        <begin position="29"/>
        <end position="49"/>
    </location>
</feature>
<evidence type="ECO:0000256" key="5">
    <source>
        <dbReference type="ARBA" id="ARBA00022692"/>
    </source>
</evidence>
<feature type="transmembrane region" description="Helical" evidence="9">
    <location>
        <begin position="185"/>
        <end position="204"/>
    </location>
</feature>
<dbReference type="InterPro" id="IPR006153">
    <property type="entry name" value="Cation/H_exchanger_TM"/>
</dbReference>
<evidence type="ECO:0000256" key="1">
    <source>
        <dbReference type="ARBA" id="ARBA00004651"/>
    </source>
</evidence>
<dbReference type="Pfam" id="PF02080">
    <property type="entry name" value="TrkA_C"/>
    <property type="match status" value="1"/>
</dbReference>
<evidence type="ECO:0000256" key="7">
    <source>
        <dbReference type="ARBA" id="ARBA00023065"/>
    </source>
</evidence>
<gene>
    <name evidence="11" type="ORF">GCM10008967_13350</name>
</gene>
<keyword evidence="2" id="KW-0813">Transport</keyword>
<comment type="caution">
    <text evidence="11">The sequence shown here is derived from an EMBL/GenBank/DDBJ whole genome shotgun (WGS) entry which is preliminary data.</text>
</comment>
<dbReference type="NCBIfam" id="NF003716">
    <property type="entry name" value="PRK05326.1-3"/>
    <property type="match status" value="1"/>
</dbReference>
<evidence type="ECO:0000313" key="12">
    <source>
        <dbReference type="Proteomes" id="UP001500782"/>
    </source>
</evidence>
<name>A0ABN0W3H6_9BACI</name>
<dbReference type="InterPro" id="IPR038770">
    <property type="entry name" value="Na+/solute_symporter_sf"/>
</dbReference>
<feature type="domain" description="RCK C-terminal" evidence="10">
    <location>
        <begin position="398"/>
        <end position="479"/>
    </location>
</feature>
<dbReference type="SUPFAM" id="SSF116726">
    <property type="entry name" value="TrkA C-terminal domain-like"/>
    <property type="match status" value="1"/>
</dbReference>
<feature type="transmembrane region" description="Helical" evidence="9">
    <location>
        <begin position="6"/>
        <end position="22"/>
    </location>
</feature>
<evidence type="ECO:0000256" key="6">
    <source>
        <dbReference type="ARBA" id="ARBA00022989"/>
    </source>
</evidence>
<keyword evidence="8 9" id="KW-0472">Membrane</keyword>
<evidence type="ECO:0000256" key="9">
    <source>
        <dbReference type="SAM" id="Phobius"/>
    </source>
</evidence>
<accession>A0ABN0W3H6</accession>
<feature type="transmembrane region" description="Helical" evidence="9">
    <location>
        <begin position="329"/>
        <end position="349"/>
    </location>
</feature>
<dbReference type="PANTHER" id="PTHR32507">
    <property type="entry name" value="NA(+)/H(+) ANTIPORTER 1"/>
    <property type="match status" value="1"/>
</dbReference>
<evidence type="ECO:0000259" key="10">
    <source>
        <dbReference type="PROSITE" id="PS51202"/>
    </source>
</evidence>
<keyword evidence="3" id="KW-0050">Antiport</keyword>
<dbReference type="NCBIfam" id="NF003715">
    <property type="entry name" value="PRK05326.1-2"/>
    <property type="match status" value="1"/>
</dbReference>
<dbReference type="Gene3D" id="3.30.70.1450">
    <property type="entry name" value="Regulator of K+ conductance, C-terminal domain"/>
    <property type="match status" value="1"/>
</dbReference>
<keyword evidence="4" id="KW-1003">Cell membrane</keyword>
<dbReference type="RefSeq" id="WP_343797524.1">
    <property type="nucleotide sequence ID" value="NZ_BAAADJ010000014.1"/>
</dbReference>
<keyword evidence="5 9" id="KW-0812">Transmembrane</keyword>
<evidence type="ECO:0000256" key="3">
    <source>
        <dbReference type="ARBA" id="ARBA00022449"/>
    </source>
</evidence>
<proteinExistence type="predicted"/>
<dbReference type="EMBL" id="BAAADJ010000014">
    <property type="protein sequence ID" value="GAA0324146.1"/>
    <property type="molecule type" value="Genomic_DNA"/>
</dbReference>
<feature type="transmembrane region" description="Helical" evidence="9">
    <location>
        <begin position="268"/>
        <end position="287"/>
    </location>
</feature>
<feature type="transmembrane region" description="Helical" evidence="9">
    <location>
        <begin position="159"/>
        <end position="179"/>
    </location>
</feature>
<dbReference type="PANTHER" id="PTHR32507:SF7">
    <property type="entry name" value="K(+)_H(+) ANTIPORTER NHAP2"/>
    <property type="match status" value="1"/>
</dbReference>
<feature type="transmembrane region" description="Helical" evidence="9">
    <location>
        <begin position="361"/>
        <end position="381"/>
    </location>
</feature>
<keyword evidence="7" id="KW-0406">Ion transport</keyword>
<feature type="transmembrane region" description="Helical" evidence="9">
    <location>
        <begin position="118"/>
        <end position="138"/>
    </location>
</feature>
<feature type="transmembrane region" description="Helical" evidence="9">
    <location>
        <begin position="55"/>
        <end position="73"/>
    </location>
</feature>
<feature type="transmembrane region" description="Helical" evidence="9">
    <location>
        <begin position="85"/>
        <end position="106"/>
    </location>
</feature>
<evidence type="ECO:0000256" key="8">
    <source>
        <dbReference type="ARBA" id="ARBA00023136"/>
    </source>
</evidence>
<reference evidence="11 12" key="1">
    <citation type="journal article" date="2019" name="Int. J. Syst. Evol. Microbiol.">
        <title>The Global Catalogue of Microorganisms (GCM) 10K type strain sequencing project: providing services to taxonomists for standard genome sequencing and annotation.</title>
        <authorList>
            <consortium name="The Broad Institute Genomics Platform"/>
            <consortium name="The Broad Institute Genome Sequencing Center for Infectious Disease"/>
            <person name="Wu L."/>
            <person name="Ma J."/>
        </authorList>
    </citation>
    <scope>NUCLEOTIDE SEQUENCE [LARGE SCALE GENOMIC DNA]</scope>
    <source>
        <strain evidence="11 12">JCM 9731</strain>
    </source>
</reference>
<dbReference type="Gene3D" id="1.20.1530.20">
    <property type="match status" value="1"/>
</dbReference>
<evidence type="ECO:0000256" key="2">
    <source>
        <dbReference type="ARBA" id="ARBA00022448"/>
    </source>
</evidence>
<dbReference type="InterPro" id="IPR006037">
    <property type="entry name" value="RCK_C"/>
</dbReference>
<organism evidence="11 12">
    <name type="scientific">Bacillus carboniphilus</name>
    <dbReference type="NCBI Taxonomy" id="86663"/>
    <lineage>
        <taxon>Bacteria</taxon>
        <taxon>Bacillati</taxon>
        <taxon>Bacillota</taxon>
        <taxon>Bacilli</taxon>
        <taxon>Bacillales</taxon>
        <taxon>Bacillaceae</taxon>
        <taxon>Bacillus</taxon>
    </lineage>
</organism>
<keyword evidence="6 9" id="KW-1133">Transmembrane helix</keyword>
<keyword evidence="12" id="KW-1185">Reference proteome</keyword>
<protein>
    <submittedName>
        <fullName evidence="11">Potassium/proton antiporter</fullName>
    </submittedName>
</protein>
<dbReference type="InterPro" id="IPR036721">
    <property type="entry name" value="RCK_C_sf"/>
</dbReference>
<sequence>MEIHGDSAILLFSILLIVGVFTTKFSSKLGLPALVFFIAVGMILNQFLYYDNAELTQFFGIFALIIILFEGGLQTKWGNVRRVLGPSLALATVGVFVTTVAVGAAAKFILDISWLEGMLFGAIVGSTDAAAVFAVIGNHNVRRKLSSTLEVESGTNDPMAIFLTVGFISLIQVPEASLLSMLGNFIWQMGIGVLLGFGIGKVSVRVINSINLDSSGLYPVLSLAFAILAYAFTTLVGASGLLAVYIAAMIMGNADLTYRHSIVRFNEGFAWMMQILMFILLGLLVFPNQLLHIVWQGLLLSAILMVIARPLGVFISLLGAKFTNKEKVFLSWAGLKGAVPIVLATYPMLAGIENSQTLFNVVFFVVLTSALIQGGTIPLMAQKLGLVGKEKPSSSYSLELVSIGKTNSEIIEVIIPEHSVIAHKQLKDVEPTNDLLIVAVIRNDQILTPRGNTTILPGDILYILVSKKKRNEVKNYLLKQEEVLEM</sequence>
<feature type="transmembrane region" description="Helical" evidence="9">
    <location>
        <begin position="293"/>
        <end position="317"/>
    </location>
</feature>